<dbReference type="FunFam" id="3.50.7.10:FF:000010">
    <property type="entry name" value="T-complex protein 1 subunit delta"/>
    <property type="match status" value="1"/>
</dbReference>
<keyword evidence="6 9" id="KW-0547">Nucleotide-binding</keyword>
<proteinExistence type="inferred from homology"/>
<evidence type="ECO:0000259" key="12">
    <source>
        <dbReference type="Pfam" id="PF05368"/>
    </source>
</evidence>
<dbReference type="InterPro" id="IPR002194">
    <property type="entry name" value="Chaperonin_TCP-1_CS"/>
</dbReference>
<dbReference type="InterPro" id="IPR012717">
    <property type="entry name" value="Chap_CCT_delta"/>
</dbReference>
<dbReference type="SUPFAM" id="SSF52029">
    <property type="entry name" value="GroEL apical domain-like"/>
    <property type="match status" value="1"/>
</dbReference>
<comment type="similarity">
    <text evidence="2 9">Belongs to the TCP-1 chaperonin family.</text>
</comment>
<evidence type="ECO:0000256" key="5">
    <source>
        <dbReference type="ARBA" id="ARBA00022490"/>
    </source>
</evidence>
<keyword evidence="5" id="KW-0963">Cytoplasm</keyword>
<dbReference type="PANTHER" id="PTHR11353">
    <property type="entry name" value="CHAPERONIN"/>
    <property type="match status" value="1"/>
</dbReference>
<dbReference type="SUPFAM" id="SSF48592">
    <property type="entry name" value="GroEL equatorial domain-like"/>
    <property type="match status" value="1"/>
</dbReference>
<sequence>MASPAVAAPQAASAAPARRAFQASRLLLLISLSSSWLTLCCRNQGNEKPMEVRLSNMTAAKGDPSSLSLHPHPSSLTPCLRRAAVADAVRTSLGPRGMDKMIQTAQGEVVITNDGATILKHMSVMHPAARMLVDLSAAQDIEAGDGTTSVVVLAGSFLGAAEKLLGKGIHPTIIAESFSRAAAKVVEYLQDMSTPVDLSDRDNLLRAATTSLSSKASPSQKAQIVSQYSSILAPIAVDAVLRLVTSSSENVDLRDIRLVKKVGGTIDDTELMDGVLLHQNAITSAGGPTRIEKAKIGIIQFQLSPPKPDMDNQIVVNDYRQMDKILKEERLYILNLCKAIKKSGCNVLLIQKSILRDAVNELALAYLQKLKIMAIKDVERDEIEFLSRAFGCKPIPDVEQMTSDKLGEADLVEETSKNGAKFVKVSGVKNPSGKMVSILCTGANALVLEESERSLHDALCVVRCLVKKRFLIAGGGAPEIHCARLLAQHAQTLKGAEAYCFQAYAEALEVIPSTLAENAGLNPVQLVTQLRNKHAAGDRTAGINVRKGVISNIVEENVLQPLLVSTSAIELATETTGLLLRIGKLTVFVWFDAPPQSLPWFRDSRFIGMASTLQPLIFAARPRPDDRCPRFQRYTIEGRSSSLIMTKTRVLILGATGYIGGPVCQRLVRAGYHVTALVRTRDSPADLLHRAGVHVIIGSLDSVELIREQATESDVVFACASTSHLASAEAILEGFKIRKRHGRRVGSGTGIFATGDARGLPPSPKDKVYSDLDVAALEALGTAHPQRKVHVKIIAAVEAGQVQSYIILPGTIFGISSEPGAGTIFNKHSNQMPALIRASIKRKRAGLVGKYENTWPLVHTDDLTDLYEHILHGALSGEDCGSGRSGYYVAANGQYVCREAAEKVGTALKRQGFAHTAEPSPFTPVELKEYYGADADFAGTNSQATAERSRRLGWRPRAALREFLDSLDSEVEMIWKEEFEPRGSHS</sequence>
<dbReference type="PROSITE" id="PS00995">
    <property type="entry name" value="TCP1_3"/>
    <property type="match status" value="1"/>
</dbReference>
<dbReference type="InterPro" id="IPR027410">
    <property type="entry name" value="TCP-1-like_intermed_sf"/>
</dbReference>
<gene>
    <name evidence="13" type="primary">CCT4</name>
    <name evidence="13" type="ORF">C6P46_004397</name>
</gene>
<dbReference type="Pfam" id="PF00118">
    <property type="entry name" value="Cpn60_TCP1"/>
    <property type="match status" value="1"/>
</dbReference>
<dbReference type="InterPro" id="IPR002423">
    <property type="entry name" value="Cpn60/GroEL/TCP-1"/>
</dbReference>
<feature type="chain" id="PRO_5040454194" description="T-complex protein 1 subunit delta" evidence="11">
    <location>
        <begin position="41"/>
        <end position="986"/>
    </location>
</feature>
<dbReference type="InterPro" id="IPR017998">
    <property type="entry name" value="Chaperone_TCP-1"/>
</dbReference>
<dbReference type="Gene3D" id="3.30.260.10">
    <property type="entry name" value="TCP-1-like chaperonin intermediate domain"/>
    <property type="match status" value="1"/>
</dbReference>
<evidence type="ECO:0000256" key="3">
    <source>
        <dbReference type="ARBA" id="ARBA00011531"/>
    </source>
</evidence>
<keyword evidence="7 9" id="KW-0067">ATP-binding</keyword>
<dbReference type="OrthoDB" id="10248520at2759"/>
<comment type="subcellular location">
    <subcellularLocation>
        <location evidence="1">Cytoplasm</location>
    </subcellularLocation>
</comment>
<dbReference type="InterPro" id="IPR008030">
    <property type="entry name" value="NmrA-like"/>
</dbReference>
<dbReference type="InterPro" id="IPR036291">
    <property type="entry name" value="NAD(P)-bd_dom_sf"/>
</dbReference>
<accession>A0A9P6W030</accession>
<dbReference type="GO" id="GO:0005524">
    <property type="term" value="F:ATP binding"/>
    <property type="evidence" value="ECO:0007669"/>
    <property type="project" value="UniProtKB-KW"/>
</dbReference>
<feature type="domain" description="NmrA-like" evidence="12">
    <location>
        <begin position="647"/>
        <end position="721"/>
    </location>
</feature>
<dbReference type="SUPFAM" id="SSF54849">
    <property type="entry name" value="GroEL-intermediate domain like"/>
    <property type="match status" value="1"/>
</dbReference>
<dbReference type="GO" id="GO:0051082">
    <property type="term" value="F:unfolded protein binding"/>
    <property type="evidence" value="ECO:0007669"/>
    <property type="project" value="InterPro"/>
</dbReference>
<evidence type="ECO:0000256" key="10">
    <source>
        <dbReference type="RuleBase" id="RU004192"/>
    </source>
</evidence>
<organism evidence="13 14">
    <name type="scientific">Rhodotorula mucilaginosa</name>
    <name type="common">Yeast</name>
    <name type="synonym">Rhodotorula rubra</name>
    <dbReference type="NCBI Taxonomy" id="5537"/>
    <lineage>
        <taxon>Eukaryota</taxon>
        <taxon>Fungi</taxon>
        <taxon>Dikarya</taxon>
        <taxon>Basidiomycota</taxon>
        <taxon>Pucciniomycotina</taxon>
        <taxon>Microbotryomycetes</taxon>
        <taxon>Sporidiobolales</taxon>
        <taxon>Sporidiobolaceae</taxon>
        <taxon>Rhodotorula</taxon>
    </lineage>
</organism>
<evidence type="ECO:0000256" key="7">
    <source>
        <dbReference type="ARBA" id="ARBA00022840"/>
    </source>
</evidence>
<dbReference type="Gene3D" id="3.50.7.10">
    <property type="entry name" value="GroEL"/>
    <property type="match status" value="1"/>
</dbReference>
<dbReference type="GO" id="GO:0140662">
    <property type="term" value="F:ATP-dependent protein folding chaperone"/>
    <property type="evidence" value="ECO:0007669"/>
    <property type="project" value="InterPro"/>
</dbReference>
<dbReference type="NCBIfam" id="TIGR02342">
    <property type="entry name" value="chap_CCT_delta"/>
    <property type="match status" value="1"/>
</dbReference>
<comment type="caution">
    <text evidence="13">The sequence shown here is derived from an EMBL/GenBank/DDBJ whole genome shotgun (WGS) entry which is preliminary data.</text>
</comment>
<keyword evidence="8 9" id="KW-0143">Chaperone</keyword>
<dbReference type="NCBIfam" id="NF041083">
    <property type="entry name" value="thermosome_beta"/>
    <property type="match status" value="1"/>
</dbReference>
<evidence type="ECO:0000256" key="4">
    <source>
        <dbReference type="ARBA" id="ARBA00016107"/>
    </source>
</evidence>
<dbReference type="InterPro" id="IPR027413">
    <property type="entry name" value="GROEL-like_equatorial_sf"/>
</dbReference>
<evidence type="ECO:0000256" key="6">
    <source>
        <dbReference type="ARBA" id="ARBA00022741"/>
    </source>
</evidence>
<dbReference type="NCBIfam" id="NF041082">
    <property type="entry name" value="thermosome_alpha"/>
    <property type="match status" value="1"/>
</dbReference>
<dbReference type="CDD" id="cd03338">
    <property type="entry name" value="TCP1_delta"/>
    <property type="match status" value="1"/>
</dbReference>
<dbReference type="GO" id="GO:0016887">
    <property type="term" value="F:ATP hydrolysis activity"/>
    <property type="evidence" value="ECO:0007669"/>
    <property type="project" value="InterPro"/>
</dbReference>
<keyword evidence="14" id="KW-1185">Reference proteome</keyword>
<dbReference type="Gene3D" id="3.40.50.720">
    <property type="entry name" value="NAD(P)-binding Rossmann-like Domain"/>
    <property type="match status" value="1"/>
</dbReference>
<evidence type="ECO:0000256" key="9">
    <source>
        <dbReference type="RuleBase" id="RU004187"/>
    </source>
</evidence>
<feature type="signal peptide" evidence="11">
    <location>
        <begin position="1"/>
        <end position="40"/>
    </location>
</feature>
<evidence type="ECO:0000256" key="8">
    <source>
        <dbReference type="ARBA" id="ARBA00023186"/>
    </source>
</evidence>
<dbReference type="InterPro" id="IPR053374">
    <property type="entry name" value="TCP-1_chaperonin"/>
</dbReference>
<evidence type="ECO:0000313" key="14">
    <source>
        <dbReference type="Proteomes" id="UP000777482"/>
    </source>
</evidence>
<protein>
    <recommendedName>
        <fullName evidence="4 10">T-complex protein 1 subunit delta</fullName>
    </recommendedName>
</protein>
<reference evidence="13 14" key="1">
    <citation type="submission" date="2020-11" db="EMBL/GenBank/DDBJ databases">
        <title>Kefir isolates.</title>
        <authorList>
            <person name="Marcisauskas S."/>
            <person name="Kim Y."/>
            <person name="Blasche S."/>
        </authorList>
    </citation>
    <scope>NUCLEOTIDE SEQUENCE [LARGE SCALE GENOMIC DNA]</scope>
    <source>
        <strain evidence="13 14">KR</strain>
    </source>
</reference>
<dbReference type="GO" id="GO:0005832">
    <property type="term" value="C:chaperonin-containing T-complex"/>
    <property type="evidence" value="ECO:0007669"/>
    <property type="project" value="UniProtKB-ARBA"/>
</dbReference>
<dbReference type="PROSITE" id="PS00750">
    <property type="entry name" value="TCP1_1"/>
    <property type="match status" value="1"/>
</dbReference>
<evidence type="ECO:0000256" key="2">
    <source>
        <dbReference type="ARBA" id="ARBA00008020"/>
    </source>
</evidence>
<evidence type="ECO:0000313" key="13">
    <source>
        <dbReference type="EMBL" id="KAG0660842.1"/>
    </source>
</evidence>
<dbReference type="PRINTS" id="PR00304">
    <property type="entry name" value="TCOMPLEXTCP1"/>
</dbReference>
<dbReference type="PROSITE" id="PS00751">
    <property type="entry name" value="TCP1_2"/>
    <property type="match status" value="1"/>
</dbReference>
<dbReference type="InterPro" id="IPR054827">
    <property type="entry name" value="thermosome_alpha"/>
</dbReference>
<evidence type="ECO:0000256" key="11">
    <source>
        <dbReference type="SAM" id="SignalP"/>
    </source>
</evidence>
<dbReference type="SUPFAM" id="SSF51735">
    <property type="entry name" value="NAD(P)-binding Rossmann-fold domains"/>
    <property type="match status" value="1"/>
</dbReference>
<dbReference type="Pfam" id="PF05368">
    <property type="entry name" value="NmrA"/>
    <property type="match status" value="1"/>
</dbReference>
<comment type="subunit">
    <text evidence="3">Heterooligomeric complex of about 850 to 900 kDa that forms two stacked rings, 12 to 16 nm in diameter.</text>
</comment>
<evidence type="ECO:0000256" key="1">
    <source>
        <dbReference type="ARBA" id="ARBA00004496"/>
    </source>
</evidence>
<dbReference type="AlphaFoldDB" id="A0A9P6W030"/>
<dbReference type="Gene3D" id="1.10.560.10">
    <property type="entry name" value="GroEL-like equatorial domain"/>
    <property type="match status" value="1"/>
</dbReference>
<dbReference type="EMBL" id="PUHQ01000040">
    <property type="protein sequence ID" value="KAG0660842.1"/>
    <property type="molecule type" value="Genomic_DNA"/>
</dbReference>
<dbReference type="Proteomes" id="UP000777482">
    <property type="component" value="Unassembled WGS sequence"/>
</dbReference>
<dbReference type="InterPro" id="IPR027409">
    <property type="entry name" value="GroEL-like_apical_dom_sf"/>
</dbReference>
<name>A0A9P6W030_RHOMI</name>
<keyword evidence="11" id="KW-0732">Signal</keyword>